<dbReference type="Pfam" id="PF00069">
    <property type="entry name" value="Pkinase"/>
    <property type="match status" value="1"/>
</dbReference>
<dbReference type="Gene3D" id="3.10.20.230">
    <property type="entry name" value="Doublecortin domain"/>
    <property type="match status" value="2"/>
</dbReference>
<name>A0A8I6S132_CIMLE</name>
<dbReference type="EnsemblMetazoa" id="XM_014396023.2">
    <property type="protein sequence ID" value="XP_014251509.1"/>
    <property type="gene ID" value="LOC106667824"/>
</dbReference>
<keyword evidence="6" id="KW-0418">Kinase</keyword>
<dbReference type="GO" id="GO:0005524">
    <property type="term" value="F:ATP binding"/>
    <property type="evidence" value="ECO:0007669"/>
    <property type="project" value="UniProtKB-UniRule"/>
</dbReference>
<dbReference type="GO" id="GO:0004674">
    <property type="term" value="F:protein serine/threonine kinase activity"/>
    <property type="evidence" value="ECO:0007669"/>
    <property type="project" value="UniProtKB-KW"/>
</dbReference>
<comment type="similarity">
    <text evidence="1">Belongs to the protein kinase superfamily. CAMK Ser/Thr protein kinase family. CaMK subfamily.</text>
</comment>
<dbReference type="OMA" id="CWEFEGS"/>
<evidence type="ECO:0000259" key="12">
    <source>
        <dbReference type="PROSITE" id="PS50011"/>
    </source>
</evidence>
<dbReference type="FunFam" id="1.10.510.10:FF:000066">
    <property type="entry name" value="Serine/threonine-protein kinase DCLK1 isoform 2"/>
    <property type="match status" value="1"/>
</dbReference>
<dbReference type="RefSeq" id="XP_014251509.1">
    <property type="nucleotide sequence ID" value="XM_014396023.2"/>
</dbReference>
<evidence type="ECO:0000256" key="9">
    <source>
        <dbReference type="ARBA" id="ARBA00047899"/>
    </source>
</evidence>
<proteinExistence type="inferred from homology"/>
<dbReference type="KEGG" id="clec:106667824"/>
<keyword evidence="3" id="KW-0723">Serine/threonine-protein kinase</keyword>
<evidence type="ECO:0000256" key="6">
    <source>
        <dbReference type="ARBA" id="ARBA00022777"/>
    </source>
</evidence>
<reference evidence="14" key="1">
    <citation type="submission" date="2022-01" db="UniProtKB">
        <authorList>
            <consortium name="EnsemblMetazoa"/>
        </authorList>
    </citation>
    <scope>IDENTIFICATION</scope>
</reference>
<evidence type="ECO:0000256" key="4">
    <source>
        <dbReference type="ARBA" id="ARBA00022679"/>
    </source>
</evidence>
<keyword evidence="15" id="KW-1185">Reference proteome</keyword>
<dbReference type="Pfam" id="PF03607">
    <property type="entry name" value="DCX"/>
    <property type="match status" value="2"/>
</dbReference>
<evidence type="ECO:0000256" key="8">
    <source>
        <dbReference type="ARBA" id="ARBA00031092"/>
    </source>
</evidence>
<dbReference type="PROSITE" id="PS50309">
    <property type="entry name" value="DC"/>
    <property type="match status" value="2"/>
</dbReference>
<dbReference type="Gene3D" id="1.10.510.10">
    <property type="entry name" value="Transferase(Phosphotransferase) domain 1"/>
    <property type="match status" value="1"/>
</dbReference>
<dbReference type="Proteomes" id="UP000494040">
    <property type="component" value="Unassembled WGS sequence"/>
</dbReference>
<dbReference type="SUPFAM" id="SSF56112">
    <property type="entry name" value="Protein kinase-like (PK-like)"/>
    <property type="match status" value="1"/>
</dbReference>
<dbReference type="PROSITE" id="PS50011">
    <property type="entry name" value="PROTEIN_KINASE_DOM"/>
    <property type="match status" value="1"/>
</dbReference>
<dbReference type="Gene3D" id="3.30.200.20">
    <property type="entry name" value="Phosphorylase Kinase, domain 1"/>
    <property type="match status" value="1"/>
</dbReference>
<keyword evidence="4" id="KW-0808">Transferase</keyword>
<dbReference type="InterPro" id="IPR011009">
    <property type="entry name" value="Kinase-like_dom_sf"/>
</dbReference>
<dbReference type="AlphaFoldDB" id="A0A8I6S132"/>
<sequence length="585" mass="65642">MPLLVASNDQPIRNTSKLDRFMPNNSIDIPKHVADMVIQQNSPVKARKAKRIRFFANGDRFSKGVVIAITPERYRSFDSLLNELTRSLSNNVNLATGVRVIFTMDGRKIYNLEELEDGKLYVCSGQGESFKKVDYTSSLPHPPKLKPARSFTRLTSANVQNLVLKGTNSTVHPRIIIVIRNGNRPRKVFRLLLSKRNAPSFDHALSSITDLVKLDTGAVRKIYSAQGLQITNLDEFFDSDDIFFAYGSERLNMDDFELDYEELKSVQSIAKGLRKNGELKSGTYSIDKFGKGIPKLPNKTKALKEQKRPDSSSNISSRVLAKYNVGQVIGDGNFAIVRKCTEKSKNLEYALKIIDKSKCVGKEQMIENEVAILRIVKHPNIIQLVAEYDTPTELYLVMELVKGGDLFDAISRAVKFPESDAQIMTQNLASALAYLHEQSIVHRDIKPENLLVEMEGDRLKTLKVGDFGLAQKVTGPLCTICGTPTYVAPEILTENGYGLEIDVWAMGVILYIMLCGFPPFVSANNNQEELFDDILSGQYGFPAPYWDDVSDLAKDLISHMLQSNPQLRFTAEDVLDHPWFETSDN</sequence>
<evidence type="ECO:0000256" key="2">
    <source>
        <dbReference type="ARBA" id="ARBA00012513"/>
    </source>
</evidence>
<evidence type="ECO:0000256" key="10">
    <source>
        <dbReference type="ARBA" id="ARBA00048679"/>
    </source>
</evidence>
<dbReference type="GeneID" id="106667824"/>
<comment type="catalytic activity">
    <reaction evidence="10">
        <text>L-seryl-[protein] + ATP = O-phospho-L-seryl-[protein] + ADP + H(+)</text>
        <dbReference type="Rhea" id="RHEA:17989"/>
        <dbReference type="Rhea" id="RHEA-COMP:9863"/>
        <dbReference type="Rhea" id="RHEA-COMP:11604"/>
        <dbReference type="ChEBI" id="CHEBI:15378"/>
        <dbReference type="ChEBI" id="CHEBI:29999"/>
        <dbReference type="ChEBI" id="CHEBI:30616"/>
        <dbReference type="ChEBI" id="CHEBI:83421"/>
        <dbReference type="ChEBI" id="CHEBI:456216"/>
        <dbReference type="EC" id="2.7.11.1"/>
    </reaction>
</comment>
<dbReference type="SMART" id="SM00537">
    <property type="entry name" value="DCX"/>
    <property type="match status" value="2"/>
</dbReference>
<dbReference type="EnsemblMetazoa" id="XM_014396021.2">
    <property type="protein sequence ID" value="XP_014251507.1"/>
    <property type="gene ID" value="LOC106667824"/>
</dbReference>
<dbReference type="OrthoDB" id="1738954at2759"/>
<dbReference type="PANTHER" id="PTHR24347">
    <property type="entry name" value="SERINE/THREONINE-PROTEIN KINASE"/>
    <property type="match status" value="1"/>
</dbReference>
<evidence type="ECO:0000313" key="15">
    <source>
        <dbReference type="Proteomes" id="UP000494040"/>
    </source>
</evidence>
<feature type="domain" description="Protein kinase" evidence="12">
    <location>
        <begin position="323"/>
        <end position="580"/>
    </location>
</feature>
<evidence type="ECO:0000256" key="5">
    <source>
        <dbReference type="ARBA" id="ARBA00022741"/>
    </source>
</evidence>
<dbReference type="InterPro" id="IPR008271">
    <property type="entry name" value="Ser/Thr_kinase_AS"/>
</dbReference>
<accession>A0A8I6S132</accession>
<keyword evidence="5 11" id="KW-0547">Nucleotide-binding</keyword>
<feature type="binding site" evidence="11">
    <location>
        <position position="362"/>
    </location>
    <ligand>
        <name>ATP</name>
        <dbReference type="ChEBI" id="CHEBI:30616"/>
    </ligand>
</feature>
<keyword evidence="7 11" id="KW-0067">ATP-binding</keyword>
<dbReference type="GO" id="GO:0035556">
    <property type="term" value="P:intracellular signal transduction"/>
    <property type="evidence" value="ECO:0007669"/>
    <property type="project" value="InterPro"/>
</dbReference>
<dbReference type="InterPro" id="IPR003533">
    <property type="entry name" value="Doublecortin_dom"/>
</dbReference>
<dbReference type="InterPro" id="IPR000719">
    <property type="entry name" value="Prot_kinase_dom"/>
</dbReference>
<dbReference type="InterPro" id="IPR017441">
    <property type="entry name" value="Protein_kinase_ATP_BS"/>
</dbReference>
<dbReference type="CDD" id="cd14095">
    <property type="entry name" value="STKc_DCKL"/>
    <property type="match status" value="1"/>
</dbReference>
<evidence type="ECO:0000256" key="3">
    <source>
        <dbReference type="ARBA" id="ARBA00022527"/>
    </source>
</evidence>
<dbReference type="SMART" id="SM00220">
    <property type="entry name" value="S_TKc"/>
    <property type="match status" value="1"/>
</dbReference>
<feature type="domain" description="Doublecortin" evidence="13">
    <location>
        <begin position="50"/>
        <end position="136"/>
    </location>
</feature>
<evidence type="ECO:0000256" key="1">
    <source>
        <dbReference type="ARBA" id="ARBA00005354"/>
    </source>
</evidence>
<evidence type="ECO:0000259" key="13">
    <source>
        <dbReference type="PROSITE" id="PS50309"/>
    </source>
</evidence>
<dbReference type="RefSeq" id="XP_014251507.1">
    <property type="nucleotide sequence ID" value="XM_014396021.2"/>
</dbReference>
<evidence type="ECO:0000313" key="14">
    <source>
        <dbReference type="EnsemblMetazoa" id="XP_014251507.1"/>
    </source>
</evidence>
<dbReference type="InterPro" id="IPR036572">
    <property type="entry name" value="Doublecortin_dom_sf"/>
</dbReference>
<comment type="catalytic activity">
    <reaction evidence="9">
        <text>L-threonyl-[protein] + ATP = O-phospho-L-threonyl-[protein] + ADP + H(+)</text>
        <dbReference type="Rhea" id="RHEA:46608"/>
        <dbReference type="Rhea" id="RHEA-COMP:11060"/>
        <dbReference type="Rhea" id="RHEA-COMP:11605"/>
        <dbReference type="ChEBI" id="CHEBI:15378"/>
        <dbReference type="ChEBI" id="CHEBI:30013"/>
        <dbReference type="ChEBI" id="CHEBI:30616"/>
        <dbReference type="ChEBI" id="CHEBI:61977"/>
        <dbReference type="ChEBI" id="CHEBI:456216"/>
        <dbReference type="EC" id="2.7.11.1"/>
    </reaction>
</comment>
<dbReference type="PROSITE" id="PS00108">
    <property type="entry name" value="PROTEIN_KINASE_ST"/>
    <property type="match status" value="1"/>
</dbReference>
<evidence type="ECO:0000256" key="11">
    <source>
        <dbReference type="PROSITE-ProRule" id="PRU10141"/>
    </source>
</evidence>
<organism evidence="14 15">
    <name type="scientific">Cimex lectularius</name>
    <name type="common">Bed bug</name>
    <name type="synonym">Acanthia lectularia</name>
    <dbReference type="NCBI Taxonomy" id="79782"/>
    <lineage>
        <taxon>Eukaryota</taxon>
        <taxon>Metazoa</taxon>
        <taxon>Ecdysozoa</taxon>
        <taxon>Arthropoda</taxon>
        <taxon>Hexapoda</taxon>
        <taxon>Insecta</taxon>
        <taxon>Pterygota</taxon>
        <taxon>Neoptera</taxon>
        <taxon>Paraneoptera</taxon>
        <taxon>Hemiptera</taxon>
        <taxon>Heteroptera</taxon>
        <taxon>Panheteroptera</taxon>
        <taxon>Cimicomorpha</taxon>
        <taxon>Cimicidae</taxon>
        <taxon>Cimex</taxon>
    </lineage>
</organism>
<protein>
    <recommendedName>
        <fullName evidence="2">non-specific serine/threonine protein kinase</fullName>
        <ecNumber evidence="2">2.7.11.1</ecNumber>
    </recommendedName>
    <alternativeName>
        <fullName evidence="8">Doublecortin-like and CAM kinase-like protein</fullName>
    </alternativeName>
</protein>
<dbReference type="SUPFAM" id="SSF89837">
    <property type="entry name" value="Doublecortin (DC)"/>
    <property type="match status" value="2"/>
</dbReference>
<dbReference type="FunFam" id="3.30.200.20:FF:000042">
    <property type="entry name" value="Aurora kinase A"/>
    <property type="match status" value="1"/>
</dbReference>
<dbReference type="PROSITE" id="PS00107">
    <property type="entry name" value="PROTEIN_KINASE_ATP"/>
    <property type="match status" value="1"/>
</dbReference>
<dbReference type="EC" id="2.7.11.1" evidence="2"/>
<evidence type="ECO:0000256" key="7">
    <source>
        <dbReference type="ARBA" id="ARBA00022840"/>
    </source>
</evidence>
<feature type="domain" description="Doublecortin" evidence="13">
    <location>
        <begin position="174"/>
        <end position="257"/>
    </location>
</feature>